<dbReference type="Proteomes" id="UP001444661">
    <property type="component" value="Unassembled WGS sequence"/>
</dbReference>
<evidence type="ECO:0000313" key="2">
    <source>
        <dbReference type="EMBL" id="KAK8044114.1"/>
    </source>
</evidence>
<dbReference type="Pfam" id="PF12697">
    <property type="entry name" value="Abhydrolase_6"/>
    <property type="match status" value="1"/>
</dbReference>
<protein>
    <recommendedName>
        <fullName evidence="1">AB hydrolase-1 domain-containing protein</fullName>
    </recommendedName>
</protein>
<sequence>MASSKPIILMVHGAWHLPCMYDPLKQELHELGYKFLCPELKTVGADKHGVTWEADKEMILDLVKPFFDQGKEIIIIGHSYGGVPACAATEGNGVQDRAAIGKKGGFRRIVYLAGFAIPQRGMTLLQAFGGEWAEWHIAAVPNPGNQLILVNEKAKDALFNDLPDEAERDAWLAKLVPMSQDALETPVDFVVTDITIPKTYVICELDRALPVALQEKLVETVPGFRTERIRAGHSPFVGRPKECADLIAKIAEDDYD</sequence>
<gene>
    <name evidence="2" type="ORF">PG993_004138</name>
</gene>
<proteinExistence type="predicted"/>
<dbReference type="Gene3D" id="3.40.50.1820">
    <property type="entry name" value="alpha/beta hydrolase"/>
    <property type="match status" value="1"/>
</dbReference>
<dbReference type="InterPro" id="IPR000073">
    <property type="entry name" value="AB_hydrolase_1"/>
</dbReference>
<evidence type="ECO:0000313" key="3">
    <source>
        <dbReference type="Proteomes" id="UP001444661"/>
    </source>
</evidence>
<keyword evidence="3" id="KW-1185">Reference proteome</keyword>
<comment type="caution">
    <text evidence="2">The sequence shown here is derived from an EMBL/GenBank/DDBJ whole genome shotgun (WGS) entry which is preliminary data.</text>
</comment>
<dbReference type="EMBL" id="JAQQWK010000003">
    <property type="protein sequence ID" value="KAK8044114.1"/>
    <property type="molecule type" value="Genomic_DNA"/>
</dbReference>
<dbReference type="SUPFAM" id="SSF53474">
    <property type="entry name" value="alpha/beta-Hydrolases"/>
    <property type="match status" value="1"/>
</dbReference>
<reference evidence="2 3" key="1">
    <citation type="submission" date="2023-01" db="EMBL/GenBank/DDBJ databases">
        <title>Analysis of 21 Apiospora genomes using comparative genomics revels a genus with tremendous synthesis potential of carbohydrate active enzymes and secondary metabolites.</title>
        <authorList>
            <person name="Sorensen T."/>
        </authorList>
    </citation>
    <scope>NUCLEOTIDE SEQUENCE [LARGE SCALE GENOMIC DNA]</scope>
    <source>
        <strain evidence="2 3">CBS 33761</strain>
    </source>
</reference>
<accession>A0ABR1TBY2</accession>
<dbReference type="InterPro" id="IPR029058">
    <property type="entry name" value="AB_hydrolase_fold"/>
</dbReference>
<organism evidence="2 3">
    <name type="scientific">Apiospora rasikravindrae</name>
    <dbReference type="NCBI Taxonomy" id="990691"/>
    <lineage>
        <taxon>Eukaryota</taxon>
        <taxon>Fungi</taxon>
        <taxon>Dikarya</taxon>
        <taxon>Ascomycota</taxon>
        <taxon>Pezizomycotina</taxon>
        <taxon>Sordariomycetes</taxon>
        <taxon>Xylariomycetidae</taxon>
        <taxon>Amphisphaeriales</taxon>
        <taxon>Apiosporaceae</taxon>
        <taxon>Apiospora</taxon>
    </lineage>
</organism>
<evidence type="ECO:0000259" key="1">
    <source>
        <dbReference type="Pfam" id="PF12697"/>
    </source>
</evidence>
<dbReference type="InterPro" id="IPR052897">
    <property type="entry name" value="Sec-Metab_Biosynth_Hydrolase"/>
</dbReference>
<dbReference type="PANTHER" id="PTHR37017">
    <property type="entry name" value="AB HYDROLASE-1 DOMAIN-CONTAINING PROTEIN-RELATED"/>
    <property type="match status" value="1"/>
</dbReference>
<dbReference type="PANTHER" id="PTHR37017:SF13">
    <property type="entry name" value="AB HYDROLASE-1 DOMAIN-CONTAINING PROTEIN"/>
    <property type="match status" value="1"/>
</dbReference>
<feature type="domain" description="AB hydrolase-1" evidence="1">
    <location>
        <begin position="8"/>
        <end position="245"/>
    </location>
</feature>
<name>A0ABR1TBY2_9PEZI</name>